<evidence type="ECO:0000259" key="9">
    <source>
        <dbReference type="Pfam" id="PF00924"/>
    </source>
</evidence>
<protein>
    <submittedName>
        <fullName evidence="10">Potassium efflux system KefA protein / Small-conductance mechanosensitive channel</fullName>
    </submittedName>
</protein>
<feature type="domain" description="Mechanosensitive ion channel MscS" evidence="9">
    <location>
        <begin position="147"/>
        <end position="211"/>
    </location>
</feature>
<keyword evidence="4 8" id="KW-0812">Transmembrane</keyword>
<dbReference type="InterPro" id="IPR006311">
    <property type="entry name" value="TAT_signal"/>
</dbReference>
<reference evidence="10 11" key="1">
    <citation type="submission" date="2014-12" db="EMBL/GenBank/DDBJ databases">
        <title>Genome assembly of Enhygromyxa salina DSM 15201.</title>
        <authorList>
            <person name="Sharma G."/>
            <person name="Subramanian S."/>
        </authorList>
    </citation>
    <scope>NUCLEOTIDE SEQUENCE [LARGE SCALE GENOMIC DNA]</scope>
    <source>
        <strain evidence="10 11">DSM 15201</strain>
    </source>
</reference>
<comment type="subcellular location">
    <subcellularLocation>
        <location evidence="1">Cell membrane</location>
        <topology evidence="1">Multi-pass membrane protein</topology>
    </subcellularLocation>
</comment>
<comment type="caution">
    <text evidence="10">The sequence shown here is derived from an EMBL/GenBank/DDBJ whole genome shotgun (WGS) entry which is preliminary data.</text>
</comment>
<evidence type="ECO:0000313" key="10">
    <source>
        <dbReference type="EMBL" id="KIG14762.1"/>
    </source>
</evidence>
<sequence length="334" mass="36252">MTKTTQDPSSRLHALAGLSGLAAAAVVGLCPRLALAGPEEALSGAPPDAEVVSQFAEMIRWGGVLTSIVVLFGTWLVIRFMRDLVDRLSKQFANRRLLLQKVATVFQFVVYVVAGATVILLSLKLTPEVLTVIGGTVAVSVGFAAKDLVASFIAGIMIMVDRPFQVGDRITFGGQYGDITAIGLRSVRLQTLDDNTVTIPNNLFINDITSNGNYGALDMQVVMDFYIGVDQDVGLARSIVNEAAVTSRYVYLPKPVVVLVNQMIADNHVAVRLRVKSYVLDTKYEKAFETDVNLRVLGAFRQHDIMPPAVLHRQLDPLRSPPQTAVRPTMSQTG</sequence>
<dbReference type="InterPro" id="IPR023408">
    <property type="entry name" value="MscS_beta-dom_sf"/>
</dbReference>
<keyword evidence="3" id="KW-1003">Cell membrane</keyword>
<proteinExistence type="inferred from homology"/>
<dbReference type="Gene3D" id="2.30.30.60">
    <property type="match status" value="1"/>
</dbReference>
<evidence type="ECO:0000313" key="11">
    <source>
        <dbReference type="Proteomes" id="UP000031599"/>
    </source>
</evidence>
<dbReference type="SUPFAM" id="SSF82861">
    <property type="entry name" value="Mechanosensitive channel protein MscS (YggB), transmembrane region"/>
    <property type="match status" value="1"/>
</dbReference>
<dbReference type="InterPro" id="IPR010920">
    <property type="entry name" value="LSM_dom_sf"/>
</dbReference>
<evidence type="ECO:0000256" key="5">
    <source>
        <dbReference type="ARBA" id="ARBA00022989"/>
    </source>
</evidence>
<keyword evidence="5 8" id="KW-1133">Transmembrane helix</keyword>
<dbReference type="InterPro" id="IPR045275">
    <property type="entry name" value="MscS_archaea/bacteria_type"/>
</dbReference>
<dbReference type="Gene3D" id="1.10.287.1260">
    <property type="match status" value="1"/>
</dbReference>
<dbReference type="AlphaFoldDB" id="A0A0C2D3T4"/>
<dbReference type="InterPro" id="IPR011066">
    <property type="entry name" value="MscS_channel_C_sf"/>
</dbReference>
<dbReference type="SUPFAM" id="SSF82689">
    <property type="entry name" value="Mechanosensitive channel protein MscS (YggB), C-terminal domain"/>
    <property type="match status" value="1"/>
</dbReference>
<dbReference type="EMBL" id="JMCC02000066">
    <property type="protein sequence ID" value="KIG14762.1"/>
    <property type="molecule type" value="Genomic_DNA"/>
</dbReference>
<name>A0A0C2D3T4_9BACT</name>
<dbReference type="GO" id="GO:0005886">
    <property type="term" value="C:plasma membrane"/>
    <property type="evidence" value="ECO:0007669"/>
    <property type="project" value="UniProtKB-SubCell"/>
</dbReference>
<keyword evidence="6 8" id="KW-0472">Membrane</keyword>
<gene>
    <name evidence="10" type="ORF">DB30_06348</name>
</gene>
<accession>A0A0C2D3T4</accession>
<dbReference type="Proteomes" id="UP000031599">
    <property type="component" value="Unassembled WGS sequence"/>
</dbReference>
<evidence type="ECO:0000256" key="8">
    <source>
        <dbReference type="SAM" id="Phobius"/>
    </source>
</evidence>
<evidence type="ECO:0000256" key="1">
    <source>
        <dbReference type="ARBA" id="ARBA00004651"/>
    </source>
</evidence>
<feature type="region of interest" description="Disordered" evidence="7">
    <location>
        <begin position="313"/>
        <end position="334"/>
    </location>
</feature>
<dbReference type="GO" id="GO:0008381">
    <property type="term" value="F:mechanosensitive monoatomic ion channel activity"/>
    <property type="evidence" value="ECO:0007669"/>
    <property type="project" value="InterPro"/>
</dbReference>
<evidence type="ECO:0000256" key="2">
    <source>
        <dbReference type="ARBA" id="ARBA00008017"/>
    </source>
</evidence>
<dbReference type="InterPro" id="IPR006685">
    <property type="entry name" value="MscS_channel_2nd"/>
</dbReference>
<feature type="transmembrane region" description="Helical" evidence="8">
    <location>
        <begin position="102"/>
        <end position="123"/>
    </location>
</feature>
<evidence type="ECO:0000256" key="6">
    <source>
        <dbReference type="ARBA" id="ARBA00023136"/>
    </source>
</evidence>
<dbReference type="Pfam" id="PF00924">
    <property type="entry name" value="MS_channel_2nd"/>
    <property type="match status" value="1"/>
</dbReference>
<dbReference type="RefSeq" id="WP_146660362.1">
    <property type="nucleotide sequence ID" value="NZ_JMCC02000066.1"/>
</dbReference>
<dbReference type="PANTHER" id="PTHR30221">
    <property type="entry name" value="SMALL-CONDUCTANCE MECHANOSENSITIVE CHANNEL"/>
    <property type="match status" value="1"/>
</dbReference>
<dbReference type="PROSITE" id="PS51318">
    <property type="entry name" value="TAT"/>
    <property type="match status" value="1"/>
</dbReference>
<feature type="transmembrane region" description="Helical" evidence="8">
    <location>
        <begin position="60"/>
        <end position="81"/>
    </location>
</feature>
<dbReference type="InterPro" id="IPR011014">
    <property type="entry name" value="MscS_channel_TM-2"/>
</dbReference>
<comment type="similarity">
    <text evidence="2">Belongs to the MscS (TC 1.A.23) family.</text>
</comment>
<evidence type="ECO:0000256" key="3">
    <source>
        <dbReference type="ARBA" id="ARBA00022475"/>
    </source>
</evidence>
<evidence type="ECO:0000256" key="7">
    <source>
        <dbReference type="SAM" id="MobiDB-lite"/>
    </source>
</evidence>
<dbReference type="PANTHER" id="PTHR30221:SF1">
    <property type="entry name" value="SMALL-CONDUCTANCE MECHANOSENSITIVE CHANNEL"/>
    <property type="match status" value="1"/>
</dbReference>
<organism evidence="10 11">
    <name type="scientific">Enhygromyxa salina</name>
    <dbReference type="NCBI Taxonomy" id="215803"/>
    <lineage>
        <taxon>Bacteria</taxon>
        <taxon>Pseudomonadati</taxon>
        <taxon>Myxococcota</taxon>
        <taxon>Polyangia</taxon>
        <taxon>Nannocystales</taxon>
        <taxon>Nannocystaceae</taxon>
        <taxon>Enhygromyxa</taxon>
    </lineage>
</organism>
<evidence type="ECO:0000256" key="4">
    <source>
        <dbReference type="ARBA" id="ARBA00022692"/>
    </source>
</evidence>
<feature type="transmembrane region" description="Helical" evidence="8">
    <location>
        <begin position="129"/>
        <end position="160"/>
    </location>
</feature>
<dbReference type="SUPFAM" id="SSF50182">
    <property type="entry name" value="Sm-like ribonucleoproteins"/>
    <property type="match status" value="1"/>
</dbReference>